<dbReference type="Gene3D" id="3.90.230.10">
    <property type="entry name" value="Creatinase/methionine aminopeptidase superfamily"/>
    <property type="match status" value="1"/>
</dbReference>
<evidence type="ECO:0000313" key="1">
    <source>
        <dbReference type="EMBL" id="RUP43978.1"/>
    </source>
</evidence>
<dbReference type="SMART" id="SM01011">
    <property type="entry name" value="AMP_N"/>
    <property type="match status" value="1"/>
</dbReference>
<dbReference type="OrthoDB" id="10261878at2759"/>
<proteinExistence type="predicted"/>
<dbReference type="InterPro" id="IPR029149">
    <property type="entry name" value="Creatin/AminoP/Spt16_N"/>
</dbReference>
<dbReference type="InterPro" id="IPR001131">
    <property type="entry name" value="Peptidase_M24B_aminopep-P_CS"/>
</dbReference>
<dbReference type="PANTHER" id="PTHR43226:SF1">
    <property type="entry name" value="XAA-PRO DIPEPTIDASE"/>
    <property type="match status" value="1"/>
</dbReference>
<dbReference type="GO" id="GO:0030145">
    <property type="term" value="F:manganese ion binding"/>
    <property type="evidence" value="ECO:0007669"/>
    <property type="project" value="InterPro"/>
</dbReference>
<evidence type="ECO:0000313" key="2">
    <source>
        <dbReference type="Proteomes" id="UP000268093"/>
    </source>
</evidence>
<gene>
    <name evidence="1" type="ORF">BC936DRAFT_150114</name>
</gene>
<protein>
    <submittedName>
        <fullName evidence="1">Peptidase M24, structural domain-containing protein</fullName>
    </submittedName>
</protein>
<dbReference type="Gene3D" id="3.40.350.10">
    <property type="entry name" value="Creatinase/prolidase N-terminal domain"/>
    <property type="match status" value="1"/>
</dbReference>
<dbReference type="EMBL" id="RBNI01009887">
    <property type="protein sequence ID" value="RUP43978.1"/>
    <property type="molecule type" value="Genomic_DNA"/>
</dbReference>
<dbReference type="GO" id="GO:0070006">
    <property type="term" value="F:metalloaminopeptidase activity"/>
    <property type="evidence" value="ECO:0007669"/>
    <property type="project" value="InterPro"/>
</dbReference>
<dbReference type="SUPFAM" id="SSF55920">
    <property type="entry name" value="Creatinase/aminopeptidase"/>
    <property type="match status" value="1"/>
</dbReference>
<dbReference type="InterPro" id="IPR052433">
    <property type="entry name" value="X-Pro_dipept-like"/>
</dbReference>
<name>A0A433CZH7_9FUNG</name>
<sequence length="487" mass="54760">MCIGDNVNSAHGGATLALHARPSLKTNGVHTRLPTKTNVQKMVHHMGAAAEGVVYLRGNLLYMRDDTDVELPFRQESHFFYLTGVNEPGFHFLYDFNTSRSFLFVPAVDTDSIVWIGQPDNPDELLAKYDVDEVHYESLLPSVLKSLRPTTIHALDITDTSVLLPAISSLTPSPQVEISFLRPALAESRLTKQDWEIDLLRRINRISSDAHERLMREVRPGQNEYEMHALFVYECARRGAFFQCYAPIVASGKAAATLHYNRNNRWLEAENPYQMLLVDAGAELMCYGSDITRTYPTGGKFSAEARVIYNIVEEMQDACYAIIKPGVEWERVHRTAELVGLRGLVKAGILVGNEEELLKSHVTAAFFPHGLGHLLGLDVHDVGGYPAGVERIQEPGIRYLRMRRPLQKGMVVTVEPGIYFCDFMIDPVLSDPDTARFINREVLARYRSVGGVRIEDDVLITEDGFENLTTVPRSIEEIERIMAQGKE</sequence>
<dbReference type="PANTHER" id="PTHR43226">
    <property type="entry name" value="XAA-PRO AMINOPEPTIDASE 3"/>
    <property type="match status" value="1"/>
</dbReference>
<keyword evidence="2" id="KW-1185">Reference proteome</keyword>
<dbReference type="CDD" id="cd01087">
    <property type="entry name" value="Prolidase"/>
    <property type="match status" value="1"/>
</dbReference>
<dbReference type="InterPro" id="IPR000994">
    <property type="entry name" value="Pept_M24"/>
</dbReference>
<organism evidence="1 2">
    <name type="scientific">Jimgerdemannia flammicorona</name>
    <dbReference type="NCBI Taxonomy" id="994334"/>
    <lineage>
        <taxon>Eukaryota</taxon>
        <taxon>Fungi</taxon>
        <taxon>Fungi incertae sedis</taxon>
        <taxon>Mucoromycota</taxon>
        <taxon>Mucoromycotina</taxon>
        <taxon>Endogonomycetes</taxon>
        <taxon>Endogonales</taxon>
        <taxon>Endogonaceae</taxon>
        <taxon>Jimgerdemannia</taxon>
    </lineage>
</organism>
<dbReference type="InterPro" id="IPR036005">
    <property type="entry name" value="Creatinase/aminopeptidase-like"/>
</dbReference>
<dbReference type="PROSITE" id="PS00491">
    <property type="entry name" value="PROLINE_PEPTIDASE"/>
    <property type="match status" value="1"/>
</dbReference>
<dbReference type="InterPro" id="IPR007865">
    <property type="entry name" value="Aminopep_P_N"/>
</dbReference>
<reference evidence="1 2" key="1">
    <citation type="journal article" date="2018" name="New Phytol.">
        <title>Phylogenomics of Endogonaceae and evolution of mycorrhizas within Mucoromycota.</title>
        <authorList>
            <person name="Chang Y."/>
            <person name="Desiro A."/>
            <person name="Na H."/>
            <person name="Sandor L."/>
            <person name="Lipzen A."/>
            <person name="Clum A."/>
            <person name="Barry K."/>
            <person name="Grigoriev I.V."/>
            <person name="Martin F.M."/>
            <person name="Stajich J.E."/>
            <person name="Smith M.E."/>
            <person name="Bonito G."/>
            <person name="Spatafora J.W."/>
        </authorList>
    </citation>
    <scope>NUCLEOTIDE SEQUENCE [LARGE SCALE GENOMIC DNA]</scope>
    <source>
        <strain evidence="1 2">GMNB39</strain>
    </source>
</reference>
<dbReference type="SUPFAM" id="SSF53092">
    <property type="entry name" value="Creatinase/prolidase N-terminal domain"/>
    <property type="match status" value="1"/>
</dbReference>
<dbReference type="Proteomes" id="UP000268093">
    <property type="component" value="Unassembled WGS sequence"/>
</dbReference>
<accession>A0A433CZH7</accession>
<dbReference type="GO" id="GO:0006508">
    <property type="term" value="P:proteolysis"/>
    <property type="evidence" value="ECO:0007669"/>
    <property type="project" value="TreeGrafter"/>
</dbReference>
<comment type="caution">
    <text evidence="1">The sequence shown here is derived from an EMBL/GenBank/DDBJ whole genome shotgun (WGS) entry which is preliminary data.</text>
</comment>
<dbReference type="Pfam" id="PF05195">
    <property type="entry name" value="AMP_N"/>
    <property type="match status" value="1"/>
</dbReference>
<dbReference type="Pfam" id="PF00557">
    <property type="entry name" value="Peptidase_M24"/>
    <property type="match status" value="1"/>
</dbReference>